<protein>
    <submittedName>
        <fullName evidence="1">Uncharacterized protein</fullName>
    </submittedName>
</protein>
<dbReference type="EMBL" id="CABVPP010000006">
    <property type="protein sequence ID" value="VWB31329.1"/>
    <property type="molecule type" value="Genomic_DNA"/>
</dbReference>
<dbReference type="AlphaFoldDB" id="A0A6P2IJR3"/>
<name>A0A6P2IJR3_9BURK</name>
<organism evidence="1 2">
    <name type="scientific">Burkholderia pseudomultivorans</name>
    <dbReference type="NCBI Taxonomy" id="1207504"/>
    <lineage>
        <taxon>Bacteria</taxon>
        <taxon>Pseudomonadati</taxon>
        <taxon>Pseudomonadota</taxon>
        <taxon>Betaproteobacteria</taxon>
        <taxon>Burkholderiales</taxon>
        <taxon>Burkholderiaceae</taxon>
        <taxon>Burkholderia</taxon>
        <taxon>Burkholderia cepacia complex</taxon>
    </lineage>
</organism>
<dbReference type="Proteomes" id="UP000494162">
    <property type="component" value="Unassembled WGS sequence"/>
</dbReference>
<accession>A0A6P2IJR3</accession>
<gene>
    <name evidence="1" type="ORF">BPS26883_01361</name>
</gene>
<evidence type="ECO:0000313" key="1">
    <source>
        <dbReference type="EMBL" id="VWB31329.1"/>
    </source>
</evidence>
<sequence>MNDNFRNLIPDALKNVKLSRNSLPPTRDTKQLPYGSLDAGQFELFCCELLNRNIERDGMKSRIIRIEPLAGDGKKQYGADIFVETANQEDSWVELFEVKRVEKFDRSVFRTAADRFAKNREKWGYDIRKFVVISSERLDADLIIDMKSHPDRHSVPGVAIDIWSATKLDQMLSGCESLVFKYFHPVWTEILFGEKAREHYEKYGIYEFNESSSWMNYDGPSEVEIGDTVTIRNDHVKIYGFLPTLRSGSASCLVELRNGRFSHVLMTLNHRDLVERYFVNPGAPLDNDLRDFLLPYYGEPSMWFCDIGNCRLKISEAEARNLCNAFDRYAARYMKRLQAHEAIWRSEAFSIYEGIGSAVPLMTVNRGLWRVLLAFANAHDVFKTDTEWSMFESSGTAYLKVMTRQQSERFDPGFHVFIRPTKADPLCQSFEYPDTDVLLAWCPPQDFGLNQFEEKVGPRYYWDVATTYEWMVDELIPAALKWDQSKQHQPVRWKIFKRGKSKARNHPESFDINNYIRSCRHGKIENTGDIDTAEKLLTVTRRLQSFFSSRRSTVYVSRENYKLAFSALGTVIEYSSCDNFGYLHGNLDYLKNARDMPSLTRAVIEHAAAWNDYCANNFKMDHLFRCFDAVLDSGTCRLNAVEIRDVAKQLDPLVQLMRQVQLLDRQQKRLAAPH</sequence>
<proteinExistence type="predicted"/>
<evidence type="ECO:0000313" key="2">
    <source>
        <dbReference type="Proteomes" id="UP000494162"/>
    </source>
</evidence>
<reference evidence="1 2" key="1">
    <citation type="submission" date="2019-09" db="EMBL/GenBank/DDBJ databases">
        <authorList>
            <person name="Depoorter E."/>
        </authorList>
    </citation>
    <scope>NUCLEOTIDE SEQUENCE [LARGE SCALE GENOMIC DNA]</scope>
    <source>
        <strain evidence="1">LMG 26883</strain>
    </source>
</reference>